<protein>
    <recommendedName>
        <fullName evidence="4">TolB amino-terminal domain-containing protein</fullName>
    </recommendedName>
</protein>
<sequence length="214" mass="24247">MKFFRNKILAGFAIFSLLIYEFIPSFIFAQQRGRPRVGFIGFKFDGVSERTKREITNGILYLLAKKPSIEIVSPEEAVKLVGSDRINSVLSYPAENDVIILSHMLGVDYLFFGSFVNQGKDTNDVFLVGRFECYDKLNSRFHTVDITWRYDNIDEGVKKIDRDFIRKILPRGASVMTSLFFIIVLGLIIIGTYTLIWGLSGTPEPDSGVPPTTQ</sequence>
<evidence type="ECO:0000313" key="3">
    <source>
        <dbReference type="Proteomes" id="UP000320623"/>
    </source>
</evidence>
<gene>
    <name evidence="2" type="ORF">JGI1_00953</name>
</gene>
<reference evidence="3" key="1">
    <citation type="submission" date="2015-11" db="EMBL/GenBank/DDBJ databases">
        <authorList>
            <person name="Varghese N."/>
        </authorList>
    </citation>
    <scope>NUCLEOTIDE SEQUENCE [LARGE SCALE GENOMIC DNA]</scope>
</reference>
<accession>A0A0S4N2I6</accession>
<evidence type="ECO:0000256" key="1">
    <source>
        <dbReference type="SAM" id="Phobius"/>
    </source>
</evidence>
<dbReference type="EMBL" id="FAOO01000005">
    <property type="protein sequence ID" value="CUU04289.1"/>
    <property type="molecule type" value="Genomic_DNA"/>
</dbReference>
<evidence type="ECO:0000313" key="2">
    <source>
        <dbReference type="EMBL" id="CUU04289.1"/>
    </source>
</evidence>
<dbReference type="RefSeq" id="WP_140944714.1">
    <property type="nucleotide sequence ID" value="NZ_FAOO01000005.1"/>
</dbReference>
<keyword evidence="3" id="KW-1185">Reference proteome</keyword>
<keyword evidence="1" id="KW-0812">Transmembrane</keyword>
<dbReference type="AlphaFoldDB" id="A0A0S4N2I6"/>
<dbReference type="STRING" id="1643428.GCA_001442855_00930"/>
<dbReference type="Proteomes" id="UP000320623">
    <property type="component" value="Unassembled WGS sequence"/>
</dbReference>
<organism evidence="2 3">
    <name type="scientific">Candidatus Thermokryptus mobilis</name>
    <dbReference type="NCBI Taxonomy" id="1643428"/>
    <lineage>
        <taxon>Bacteria</taxon>
        <taxon>Pseudomonadati</taxon>
        <taxon>Candidatus Kryptoniota</taxon>
        <taxon>Candidatus Thermokryptus</taxon>
    </lineage>
</organism>
<feature type="transmembrane region" description="Helical" evidence="1">
    <location>
        <begin position="175"/>
        <end position="196"/>
    </location>
</feature>
<evidence type="ECO:0008006" key="4">
    <source>
        <dbReference type="Google" id="ProtNLM"/>
    </source>
</evidence>
<dbReference type="OrthoDB" id="9809717at2"/>
<keyword evidence="1" id="KW-1133">Transmembrane helix</keyword>
<proteinExistence type="predicted"/>
<keyword evidence="1" id="KW-0472">Membrane</keyword>
<name>A0A0S4N2I6_9BACT</name>